<dbReference type="InterPro" id="IPR049362">
    <property type="entry name" value="TTI1_rpt"/>
</dbReference>
<evidence type="ECO:0000259" key="2">
    <source>
        <dbReference type="Pfam" id="PF24173"/>
    </source>
</evidence>
<dbReference type="Pfam" id="PF24181">
    <property type="entry name" value="TPR_TTI1_C"/>
    <property type="match status" value="1"/>
</dbReference>
<name>A0A8K0URR1_9AGAR</name>
<dbReference type="InterPro" id="IPR011989">
    <property type="entry name" value="ARM-like"/>
</dbReference>
<comment type="caution">
    <text evidence="4">The sequence shown here is derived from an EMBL/GenBank/DDBJ whole genome shotgun (WGS) entry which is preliminary data.</text>
</comment>
<dbReference type="GO" id="GO:0005737">
    <property type="term" value="C:cytoplasm"/>
    <property type="evidence" value="ECO:0007669"/>
    <property type="project" value="TreeGrafter"/>
</dbReference>
<dbReference type="InterPro" id="IPR057567">
    <property type="entry name" value="TPR_TTI1_C"/>
</dbReference>
<keyword evidence="5" id="KW-1185">Reference proteome</keyword>
<evidence type="ECO:0000313" key="5">
    <source>
        <dbReference type="Proteomes" id="UP000813824"/>
    </source>
</evidence>
<sequence>MTPGDQTQHMFTKLKASCVPLLGNSLLTPASIPIVSNLLQQITFTLREAAAHSALKPSLINYVFIPISTVFQRNASTAIPDHVLERLFIILALLCESWWWDLDSQTWEQIFMLSGAVIGGLEGSGKDRERDDETKMAAVQCLWALLHERTPESDPALPREGNRAEVVLARLRLHTQTDKFMPIMGQTIHSLLATANSQHRPLQKLSLDVLLVITKDYLVDRFAPTILPGVTSTTCKIALGIGHPRGWANGDVVSTALSVMGNVISLAVGDEACVRDGAIKGVDDLESLTQLFTDSSLRPLASTLTPLYYVSRTPSWLEATTAQLHMALVSLQPLVMHQTPSAQEALATLSRVVLKSATQTLSRSCHLLLSYLLSLSVDAFPDVSTHAKRCLQDVLSGSRQHTLLHALLQISKDNMISLPRLISIRAEGKLLHATGIIQAICEISFSQSPAASAVRGGIDNLLGPNGGIERWGWNLLSVLEFTTTSVVSSPSSAGHLLLTSSSEFIPLTPFPDVIMRTMSSDSTHALQRMFFALGKASGEDCLYAVEWFFGVSRAGREITNVAAGWCAARLLEGAAHVPLGAETGTALERHSRSKRLERFVRNMTRSIAEVWDEALEESDSPSQGDKAMELEVSEVKHVVGLLPIRGSMDQNASLPSAEVKPSTSQDILHRMLMLQLLSVAAGVLEVRFVSTLMHTLFPILHSLISDHPPLAMTALAALQTIANAMSYASPANLLLSNFDYALDAVSQRLNRRRLDVDATSVLVILVRMVGRDVVTRAGDVVEECFDRLDEYHGYELLVNGFMSVLLEVVEAIAADSETQSVSRASQDATKGSSKERMQRFREWFAHRNNQNHPAEYVEDEDVGPVPQEAWSSSKQDEDEGGRAADPVEEIQSTPAQRLVQHIISRSMYFLTHESRLIRARILALLAPAATVLPASLILPSIHHAWPFVLNRLADPEPFVISAAANLVEALSTHFGEFMYNRIWDDVWPRFRRILRKLETADAGSALARKGVGAVGTESAYTHSHRLYRAILRTMTAAVREVQAKDNTVWEVAATHRRFLHREAHEELQGCARELYAAIGRNNEDAVWFVLMGTQGSIGSWVHLHESNWDVRQNADMILRSLGNT</sequence>
<dbReference type="InterPro" id="IPR057566">
    <property type="entry name" value="TPR_TTI1_N"/>
</dbReference>
<dbReference type="Gene3D" id="1.25.10.10">
    <property type="entry name" value="Leucine-rich Repeat Variant"/>
    <property type="match status" value="1"/>
</dbReference>
<evidence type="ECO:0000259" key="3">
    <source>
        <dbReference type="Pfam" id="PF24181"/>
    </source>
</evidence>
<dbReference type="InterPro" id="IPR052587">
    <property type="entry name" value="TELO2-interacting_protein_1"/>
</dbReference>
<dbReference type="Pfam" id="PF24173">
    <property type="entry name" value="TPR_TTI1_N"/>
    <property type="match status" value="1"/>
</dbReference>
<reference evidence="4" key="1">
    <citation type="journal article" date="2021" name="New Phytol.">
        <title>Evolutionary innovations through gain and loss of genes in the ectomycorrhizal Boletales.</title>
        <authorList>
            <person name="Wu G."/>
            <person name="Miyauchi S."/>
            <person name="Morin E."/>
            <person name="Kuo A."/>
            <person name="Drula E."/>
            <person name="Varga T."/>
            <person name="Kohler A."/>
            <person name="Feng B."/>
            <person name="Cao Y."/>
            <person name="Lipzen A."/>
            <person name="Daum C."/>
            <person name="Hundley H."/>
            <person name="Pangilinan J."/>
            <person name="Johnson J."/>
            <person name="Barry K."/>
            <person name="LaButti K."/>
            <person name="Ng V."/>
            <person name="Ahrendt S."/>
            <person name="Min B."/>
            <person name="Choi I.G."/>
            <person name="Park H."/>
            <person name="Plett J.M."/>
            <person name="Magnuson J."/>
            <person name="Spatafora J.W."/>
            <person name="Nagy L.G."/>
            <person name="Henrissat B."/>
            <person name="Grigoriev I.V."/>
            <person name="Yang Z.L."/>
            <person name="Xu J."/>
            <person name="Martin F.M."/>
        </authorList>
    </citation>
    <scope>NUCLEOTIDE SEQUENCE</scope>
    <source>
        <strain evidence="4">KKN 215</strain>
    </source>
</reference>
<proteinExistence type="predicted"/>
<dbReference type="Pfam" id="PF21547">
    <property type="entry name" value="TTI1"/>
    <property type="match status" value="1"/>
</dbReference>
<dbReference type="EMBL" id="JAEVFJ010000009">
    <property type="protein sequence ID" value="KAH8102563.1"/>
    <property type="molecule type" value="Genomic_DNA"/>
</dbReference>
<organism evidence="4 5">
    <name type="scientific">Cristinia sonorae</name>
    <dbReference type="NCBI Taxonomy" id="1940300"/>
    <lineage>
        <taxon>Eukaryota</taxon>
        <taxon>Fungi</taxon>
        <taxon>Dikarya</taxon>
        <taxon>Basidiomycota</taxon>
        <taxon>Agaricomycotina</taxon>
        <taxon>Agaricomycetes</taxon>
        <taxon>Agaricomycetidae</taxon>
        <taxon>Agaricales</taxon>
        <taxon>Pleurotineae</taxon>
        <taxon>Stephanosporaceae</taxon>
        <taxon>Cristinia</taxon>
    </lineage>
</organism>
<dbReference type="Proteomes" id="UP000813824">
    <property type="component" value="Unassembled WGS sequence"/>
</dbReference>
<dbReference type="PANTHER" id="PTHR18460:SF3">
    <property type="entry name" value="TELO2-INTERACTING PROTEIN 1 HOMOLOG"/>
    <property type="match status" value="1"/>
</dbReference>
<dbReference type="InterPro" id="IPR016024">
    <property type="entry name" value="ARM-type_fold"/>
</dbReference>
<feature type="region of interest" description="Disordered" evidence="1">
    <location>
        <begin position="853"/>
        <end position="890"/>
    </location>
</feature>
<protein>
    <submittedName>
        <fullName evidence="4">Armadillo-type protein</fullName>
    </submittedName>
</protein>
<dbReference type="AlphaFoldDB" id="A0A8K0URR1"/>
<feature type="domain" description="TTI1 N-terminal TPR" evidence="2">
    <location>
        <begin position="11"/>
        <end position="378"/>
    </location>
</feature>
<evidence type="ECO:0000256" key="1">
    <source>
        <dbReference type="SAM" id="MobiDB-lite"/>
    </source>
</evidence>
<accession>A0A8K0URR1</accession>
<evidence type="ECO:0000313" key="4">
    <source>
        <dbReference type="EMBL" id="KAH8102563.1"/>
    </source>
</evidence>
<dbReference type="OrthoDB" id="49511at2759"/>
<feature type="domain" description="TTI1 C-terminal TPR" evidence="3">
    <location>
        <begin position="804"/>
        <end position="1087"/>
    </location>
</feature>
<dbReference type="PANTHER" id="PTHR18460">
    <property type="entry name" value="TEL2 INTERACTING PROTEIN 1 TTI1 FAMILY MEMBER"/>
    <property type="match status" value="1"/>
</dbReference>
<gene>
    <name evidence="4" type="ORF">BXZ70DRAFT_1006476</name>
</gene>
<dbReference type="SUPFAM" id="SSF48371">
    <property type="entry name" value="ARM repeat"/>
    <property type="match status" value="1"/>
</dbReference>